<dbReference type="Pfam" id="PF08583">
    <property type="entry name" value="Cmc1"/>
    <property type="match status" value="1"/>
</dbReference>
<proteinExistence type="inferred from homology"/>
<dbReference type="EMBL" id="JABMIG020000118">
    <property type="protein sequence ID" value="KAL3791115.1"/>
    <property type="molecule type" value="Genomic_DNA"/>
</dbReference>
<keyword evidence="4" id="KW-1015">Disulfide bond</keyword>
<keyword evidence="3 5" id="KW-0496">Mitochondrion</keyword>
<accession>A0ABD3PYB0</accession>
<comment type="subcellular location">
    <subcellularLocation>
        <location evidence="1 5">Mitochondrion</location>
    </subcellularLocation>
</comment>
<sequence length="100" mass="11967">MHPPLDRPHPECQSQIAALQYCHATTSKLKFWGCNKVKFDLDQCLKEEKQKLLKELNKDFDVKRRAEEDAYQNALGRDISFEEYLQKDKDYMRAMDERKK</sequence>
<comment type="similarity">
    <text evidence="2 5">Belongs to the CMC family.</text>
</comment>
<comment type="caution">
    <text evidence="6">The sequence shown here is derived from an EMBL/GenBank/DDBJ whole genome shotgun (WGS) entry which is preliminary data.</text>
</comment>
<evidence type="ECO:0000256" key="4">
    <source>
        <dbReference type="ARBA" id="ARBA00023157"/>
    </source>
</evidence>
<reference evidence="6 7" key="1">
    <citation type="journal article" date="2020" name="G3 (Bethesda)">
        <title>Improved Reference Genome for Cyclotella cryptica CCMP332, a Model for Cell Wall Morphogenesis, Salinity Adaptation, and Lipid Production in Diatoms (Bacillariophyta).</title>
        <authorList>
            <person name="Roberts W.R."/>
            <person name="Downey K.M."/>
            <person name="Ruck E.C."/>
            <person name="Traller J.C."/>
            <person name="Alverson A.J."/>
        </authorList>
    </citation>
    <scope>NUCLEOTIDE SEQUENCE [LARGE SCALE GENOMIC DNA]</scope>
    <source>
        <strain evidence="6 7">CCMP332</strain>
    </source>
</reference>
<organism evidence="6 7">
    <name type="scientific">Cyclotella cryptica</name>
    <dbReference type="NCBI Taxonomy" id="29204"/>
    <lineage>
        <taxon>Eukaryota</taxon>
        <taxon>Sar</taxon>
        <taxon>Stramenopiles</taxon>
        <taxon>Ochrophyta</taxon>
        <taxon>Bacillariophyta</taxon>
        <taxon>Coscinodiscophyceae</taxon>
        <taxon>Thalassiosirophycidae</taxon>
        <taxon>Stephanodiscales</taxon>
        <taxon>Stephanodiscaceae</taxon>
        <taxon>Cyclotella</taxon>
    </lineage>
</organism>
<evidence type="ECO:0000313" key="6">
    <source>
        <dbReference type="EMBL" id="KAL3791115.1"/>
    </source>
</evidence>
<dbReference type="PANTHER" id="PTHR22977">
    <property type="entry name" value="COX ASSEMBLY MITOCHONDRIAL PROTEIN"/>
    <property type="match status" value="1"/>
</dbReference>
<keyword evidence="7" id="KW-1185">Reference proteome</keyword>
<evidence type="ECO:0000256" key="1">
    <source>
        <dbReference type="ARBA" id="ARBA00004173"/>
    </source>
</evidence>
<dbReference type="GO" id="GO:0005739">
    <property type="term" value="C:mitochondrion"/>
    <property type="evidence" value="ECO:0007669"/>
    <property type="project" value="UniProtKB-SubCell"/>
</dbReference>
<name>A0ABD3PYB0_9STRA</name>
<dbReference type="InterPro" id="IPR013892">
    <property type="entry name" value="Cyt_c_biogenesis_Cmc1-like"/>
</dbReference>
<protein>
    <recommendedName>
        <fullName evidence="5">COX assembly mitochondrial protein</fullName>
    </recommendedName>
</protein>
<evidence type="ECO:0000256" key="3">
    <source>
        <dbReference type="ARBA" id="ARBA00023128"/>
    </source>
</evidence>
<dbReference type="AlphaFoldDB" id="A0ABD3PYB0"/>
<gene>
    <name evidence="6" type="ORF">HJC23_012100</name>
</gene>
<evidence type="ECO:0000256" key="5">
    <source>
        <dbReference type="RuleBase" id="RU364104"/>
    </source>
</evidence>
<evidence type="ECO:0000256" key="2">
    <source>
        <dbReference type="ARBA" id="ARBA00007347"/>
    </source>
</evidence>
<dbReference type="PANTHER" id="PTHR22977:SF1">
    <property type="entry name" value="COX ASSEMBLY MITOCHONDRIAL PROTEIN 2 HOMOLOG"/>
    <property type="match status" value="1"/>
</dbReference>
<evidence type="ECO:0000313" key="7">
    <source>
        <dbReference type="Proteomes" id="UP001516023"/>
    </source>
</evidence>
<dbReference type="Proteomes" id="UP001516023">
    <property type="component" value="Unassembled WGS sequence"/>
</dbReference>